<dbReference type="Gene3D" id="1.10.418.10">
    <property type="entry name" value="Calponin-like domain"/>
    <property type="match status" value="1"/>
</dbReference>
<dbReference type="Gene3D" id="3.80.10.10">
    <property type="entry name" value="Ribonuclease Inhibitor"/>
    <property type="match status" value="1"/>
</dbReference>
<dbReference type="Pfam" id="PF00307">
    <property type="entry name" value="CH"/>
    <property type="match status" value="1"/>
</dbReference>
<keyword evidence="2" id="KW-0677">Repeat</keyword>
<organism evidence="5 6">
    <name type="scientific">Egretta garzetta</name>
    <name type="common">Little egret</name>
    <dbReference type="NCBI Taxonomy" id="188379"/>
    <lineage>
        <taxon>Eukaryota</taxon>
        <taxon>Metazoa</taxon>
        <taxon>Chordata</taxon>
        <taxon>Craniata</taxon>
        <taxon>Vertebrata</taxon>
        <taxon>Euteleostomi</taxon>
        <taxon>Archelosauria</taxon>
        <taxon>Archosauria</taxon>
        <taxon>Dinosauria</taxon>
        <taxon>Saurischia</taxon>
        <taxon>Theropoda</taxon>
        <taxon>Coelurosauria</taxon>
        <taxon>Aves</taxon>
        <taxon>Neognathae</taxon>
        <taxon>Neoaves</taxon>
        <taxon>Aequornithes</taxon>
        <taxon>Pelecaniformes</taxon>
        <taxon>Ardeidae</taxon>
        <taxon>Egretta</taxon>
    </lineage>
</organism>
<feature type="non-terminal residue" evidence="5">
    <location>
        <position position="1"/>
    </location>
</feature>
<gene>
    <name evidence="5" type="ORF">Z169_05979</name>
</gene>
<dbReference type="PROSITE" id="PS50021">
    <property type="entry name" value="CH"/>
    <property type="match status" value="1"/>
</dbReference>
<evidence type="ECO:0000256" key="3">
    <source>
        <dbReference type="SAM" id="MobiDB-lite"/>
    </source>
</evidence>
<evidence type="ECO:0000259" key="4">
    <source>
        <dbReference type="PROSITE" id="PS50021"/>
    </source>
</evidence>
<feature type="region of interest" description="Disordered" evidence="3">
    <location>
        <begin position="210"/>
        <end position="298"/>
    </location>
</feature>
<feature type="region of interest" description="Disordered" evidence="3">
    <location>
        <begin position="415"/>
        <end position="440"/>
    </location>
</feature>
<dbReference type="PANTHER" id="PTHR48051:SF38">
    <property type="entry name" value="LEUCINE RICH REPEATS AND CALPONIN HOMOLOGY DOMAIN CONTAINING 1"/>
    <property type="match status" value="1"/>
</dbReference>
<evidence type="ECO:0000256" key="2">
    <source>
        <dbReference type="ARBA" id="ARBA00022737"/>
    </source>
</evidence>
<sequence length="591" mass="66441">SDLSKNRLTEVPTELCHFVSLETLNLYHNCIKIIPDAIVNLQMLTYLNLSRNQLSSLPPCLCGLPLKVLIASNNKLGSLPEEIGQLKQLMELDVSCNEITALPQQIGQLKSLKELNIRRNYLEVLPQELVQLPLVKFDFSCNKVLVIPICFRKMVQLQVLLLENNPLQSPPAQICTKGKVHIFKYLTVQACQIKTADSLYLNAIEQQHLPQPVEESKKDSDSGVGSDNGDKRLSATEPSDEDTISFNVPMSDIVEEDQVVKEDSGHHANSRKVGFHQSSSHLIVNDKSRETGNQFDESDTLTTEFMSYIKASIAAECDELLRIEEDTQWQTDEIMNLSEEQTIDIAMIEQLREAVDLLQDPNRLSMGISESSGVNLYPMDPATALEFQETTVNGQMQMEMSSLGQNDLIVWNTSGQTSHSENKDKSPTMSPTTNTTIPFGLKPRSVFLRPQRNLESIDPQFTIRRKMEQMREERELVEQLRENIETRLKICLPEDLGSALMDGVVLCHLVNHVRPRSVGSIHVPSPAVPKLSMAKCRRNVENFLDACRKLGIPEEKLCLPHHILEEKGLVKVSITVQALLDVTTVKQALFT</sequence>
<protein>
    <submittedName>
        <fullName evidence="5">Leucine-rich repeat and calponin homology domain-containing protein 1</fullName>
    </submittedName>
</protein>
<keyword evidence="1" id="KW-0433">Leucine-rich repeat</keyword>
<dbReference type="SMART" id="SM00369">
    <property type="entry name" value="LRR_TYP"/>
    <property type="match status" value="5"/>
</dbReference>
<dbReference type="SUPFAM" id="SSF47576">
    <property type="entry name" value="Calponin-homology domain, CH-domain"/>
    <property type="match status" value="1"/>
</dbReference>
<dbReference type="InterPro" id="IPR001611">
    <property type="entry name" value="Leu-rich_rpt"/>
</dbReference>
<feature type="non-terminal residue" evidence="5">
    <location>
        <position position="591"/>
    </location>
</feature>
<reference evidence="5 6" key="1">
    <citation type="submission" date="2014-04" db="EMBL/GenBank/DDBJ databases">
        <title>Genome evolution of avian class.</title>
        <authorList>
            <person name="Zhang G."/>
            <person name="Li C."/>
        </authorList>
    </citation>
    <scope>NUCLEOTIDE SEQUENCE [LARGE SCALE GENOMIC DNA]</scope>
    <source>
        <strain evidence="5">BGI_Z169</strain>
    </source>
</reference>
<dbReference type="FunFam" id="1.10.418.10:FF:000021">
    <property type="entry name" value="Leucine-rich repeat and calponin homology domain-containing protein 1 isoform 3"/>
    <property type="match status" value="1"/>
</dbReference>
<dbReference type="AlphaFoldDB" id="A0A091JMD8"/>
<dbReference type="PROSITE" id="PS51450">
    <property type="entry name" value="LRR"/>
    <property type="match status" value="2"/>
</dbReference>
<feature type="compositionally biased region" description="Polar residues" evidence="3">
    <location>
        <begin position="427"/>
        <end position="437"/>
    </location>
</feature>
<dbReference type="GO" id="GO:0005737">
    <property type="term" value="C:cytoplasm"/>
    <property type="evidence" value="ECO:0007669"/>
    <property type="project" value="TreeGrafter"/>
</dbReference>
<proteinExistence type="predicted"/>
<dbReference type="SMART" id="SM00364">
    <property type="entry name" value="LRR_BAC"/>
    <property type="match status" value="4"/>
</dbReference>
<accession>A0A091JMD8</accession>
<dbReference type="InterPro" id="IPR032675">
    <property type="entry name" value="LRR_dom_sf"/>
</dbReference>
<dbReference type="PANTHER" id="PTHR48051">
    <property type="match status" value="1"/>
</dbReference>
<feature type="domain" description="Calponin-homology (CH)" evidence="4">
    <location>
        <begin position="470"/>
        <end position="583"/>
    </location>
</feature>
<dbReference type="SMART" id="SM00033">
    <property type="entry name" value="CH"/>
    <property type="match status" value="1"/>
</dbReference>
<keyword evidence="6" id="KW-1185">Reference proteome</keyword>
<dbReference type="SUPFAM" id="SSF52058">
    <property type="entry name" value="L domain-like"/>
    <property type="match status" value="1"/>
</dbReference>
<evidence type="ECO:0000313" key="5">
    <source>
        <dbReference type="EMBL" id="KFP20910.1"/>
    </source>
</evidence>
<dbReference type="InterPro" id="IPR050216">
    <property type="entry name" value="LRR_domain-containing"/>
</dbReference>
<evidence type="ECO:0000256" key="1">
    <source>
        <dbReference type="ARBA" id="ARBA00022614"/>
    </source>
</evidence>
<dbReference type="CDD" id="cd21271">
    <property type="entry name" value="CH_LRCH2"/>
    <property type="match status" value="1"/>
</dbReference>
<dbReference type="FunFam" id="3.80.10.10:FF:000007">
    <property type="entry name" value="Leucine-rich repeat and calponin homology domain-containing protein 1 isoform 3"/>
    <property type="match status" value="1"/>
</dbReference>
<dbReference type="EMBL" id="KK502162">
    <property type="protein sequence ID" value="KFP20910.1"/>
    <property type="molecule type" value="Genomic_DNA"/>
</dbReference>
<evidence type="ECO:0000313" key="6">
    <source>
        <dbReference type="Proteomes" id="UP000053119"/>
    </source>
</evidence>
<dbReference type="InterPro" id="IPR036872">
    <property type="entry name" value="CH_dom_sf"/>
</dbReference>
<name>A0A091JMD8_EGRGA</name>
<dbReference type="InterPro" id="IPR001715">
    <property type="entry name" value="CH_dom"/>
</dbReference>
<dbReference type="STRING" id="188379.A0A091JMD8"/>
<dbReference type="Pfam" id="PF13855">
    <property type="entry name" value="LRR_8"/>
    <property type="match status" value="2"/>
</dbReference>
<dbReference type="InterPro" id="IPR003591">
    <property type="entry name" value="Leu-rich_rpt_typical-subtyp"/>
</dbReference>
<dbReference type="Proteomes" id="UP000053119">
    <property type="component" value="Unassembled WGS sequence"/>
</dbReference>